<dbReference type="EMBL" id="BLIP01000005">
    <property type="protein sequence ID" value="GFE27572.1"/>
    <property type="molecule type" value="Genomic_DNA"/>
</dbReference>
<dbReference type="AlphaFoldDB" id="A0A640TXH8"/>
<gene>
    <name evidence="1" type="ORF">Sliba_80250</name>
</gene>
<evidence type="ECO:0000313" key="1">
    <source>
        <dbReference type="EMBL" id="GFE27572.1"/>
    </source>
</evidence>
<sequence length="126" mass="13561">MRECGIDLLRLVDIAVRHATAQCLGRHVDQFDLVGAADDLVGNGLPLRDPGDLLYNVVERLKMLDIDGGDDVDARGEQLFDVLPALGVAPAGDVAVSQLVYQGDLWTAGESTVESNSLKVPSRYSR</sequence>
<comment type="caution">
    <text evidence="1">The sequence shown here is derived from an EMBL/GenBank/DDBJ whole genome shotgun (WGS) entry which is preliminary data.</text>
</comment>
<protein>
    <submittedName>
        <fullName evidence="1">Uncharacterized protein</fullName>
    </submittedName>
</protein>
<name>A0A640TXH8_STRNI</name>
<evidence type="ECO:0000313" key="2">
    <source>
        <dbReference type="Proteomes" id="UP000429552"/>
    </source>
</evidence>
<accession>A0A640TXH8</accession>
<organism evidence="1 2">
    <name type="scientific">Streptomyces nigrescens</name>
    <dbReference type="NCBI Taxonomy" id="1920"/>
    <lineage>
        <taxon>Bacteria</taxon>
        <taxon>Bacillati</taxon>
        <taxon>Actinomycetota</taxon>
        <taxon>Actinomycetes</taxon>
        <taxon>Kitasatosporales</taxon>
        <taxon>Streptomycetaceae</taxon>
        <taxon>Streptomyces</taxon>
    </lineage>
</organism>
<proteinExistence type="predicted"/>
<dbReference type="Proteomes" id="UP000429552">
    <property type="component" value="Unassembled WGS sequence"/>
</dbReference>
<reference evidence="1 2" key="1">
    <citation type="submission" date="2019-12" db="EMBL/GenBank/DDBJ databases">
        <title>Whole genome shotgun sequence of Streptomyces libani subsp. libani NBRC 13452.</title>
        <authorList>
            <person name="Ichikawa N."/>
            <person name="Kimura A."/>
            <person name="Kitahashi Y."/>
            <person name="Komaki H."/>
            <person name="Tamura T."/>
        </authorList>
    </citation>
    <scope>NUCLEOTIDE SEQUENCE [LARGE SCALE GENOMIC DNA]</scope>
    <source>
        <strain evidence="1 2">NBRC 13452</strain>
    </source>
</reference>